<sequence>MSDAAPARMNNGPSDTSGSAPVGRGRRILRMLALMGPAFIVGAWQFGPGNLTSAVQAGSRFGYSLIWVIAVSTALMLIYADMSIRIALVSKGSVVQTIKEHLGRRVGGLAGFGVFAITLMFSVGNAVGSGLGLSLVFGGSPMWWTLACTAVVVGILFARRLYTLIEKLVLVIVAIMAASFVATAIVTRPDWGAAAVGSVVPVVPSGVGLLIVALVGTNFSVNAAFYAGYASRERGLRREQYRETTIADTIPGIVAPGIMTALVIMAAAAVLPGVGGEEGATLKQFSAVLTPIAGEAGRTIFSLGFTGAAISAMIANATAGGTLLSDGLGFGNRLASWRVRAGILGVLGFGALVTVLARGQSPVQLIIAAQALTVVVAPVLAVLLVVLANRPGLMGDLRNKWWQNALAAIGLVAIAAVCYQLAVTSFT</sequence>
<dbReference type="InterPro" id="IPR001046">
    <property type="entry name" value="NRAMP_fam"/>
</dbReference>
<feature type="region of interest" description="Disordered" evidence="6">
    <location>
        <begin position="1"/>
        <end position="22"/>
    </location>
</feature>
<comment type="subcellular location">
    <subcellularLocation>
        <location evidence="1">Membrane</location>
        <topology evidence="1">Multi-pass membrane protein</topology>
    </subcellularLocation>
</comment>
<evidence type="ECO:0000256" key="2">
    <source>
        <dbReference type="ARBA" id="ARBA00022448"/>
    </source>
</evidence>
<organism evidence="8 9">
    <name type="scientific">Saccharopolyspora ipomoeae</name>
    <dbReference type="NCBI Taxonomy" id="3042027"/>
    <lineage>
        <taxon>Bacteria</taxon>
        <taxon>Bacillati</taxon>
        <taxon>Actinomycetota</taxon>
        <taxon>Actinomycetes</taxon>
        <taxon>Pseudonocardiales</taxon>
        <taxon>Pseudonocardiaceae</taxon>
        <taxon>Saccharopolyspora</taxon>
    </lineage>
</organism>
<name>A0ABT6PQJ6_9PSEU</name>
<keyword evidence="2" id="KW-0813">Transport</keyword>
<feature type="transmembrane region" description="Helical" evidence="7">
    <location>
        <begin position="337"/>
        <end position="357"/>
    </location>
</feature>
<dbReference type="RefSeq" id="WP_281456576.1">
    <property type="nucleotide sequence ID" value="NZ_JASAOF010000009.1"/>
</dbReference>
<evidence type="ECO:0000256" key="6">
    <source>
        <dbReference type="SAM" id="MobiDB-lite"/>
    </source>
</evidence>
<evidence type="ECO:0000256" key="4">
    <source>
        <dbReference type="ARBA" id="ARBA00022989"/>
    </source>
</evidence>
<feature type="transmembrane region" description="Helical" evidence="7">
    <location>
        <begin position="168"/>
        <end position="187"/>
    </location>
</feature>
<evidence type="ECO:0000256" key="7">
    <source>
        <dbReference type="SAM" id="Phobius"/>
    </source>
</evidence>
<protein>
    <submittedName>
        <fullName evidence="8">Nramp family divalent metal transporter</fullName>
    </submittedName>
</protein>
<evidence type="ECO:0000313" key="9">
    <source>
        <dbReference type="Proteomes" id="UP001237595"/>
    </source>
</evidence>
<keyword evidence="4 7" id="KW-1133">Transmembrane helix</keyword>
<dbReference type="NCBIfam" id="NF037982">
    <property type="entry name" value="Nramp_1"/>
    <property type="match status" value="1"/>
</dbReference>
<dbReference type="EMBL" id="JASAOF010000009">
    <property type="protein sequence ID" value="MDI2030267.1"/>
    <property type="molecule type" value="Genomic_DNA"/>
</dbReference>
<reference evidence="8 9" key="1">
    <citation type="submission" date="2023-04" db="EMBL/GenBank/DDBJ databases">
        <title>Draft genome sequence of Saccharopolyspora sp. TS4A08 isolated from sweet potato rhizospheric soil.</title>
        <authorList>
            <person name="Suksaard P."/>
            <person name="Duangmal K."/>
        </authorList>
    </citation>
    <scope>NUCLEOTIDE SEQUENCE [LARGE SCALE GENOMIC DNA]</scope>
    <source>
        <strain evidence="8 9">TS4A08</strain>
    </source>
</reference>
<proteinExistence type="predicted"/>
<evidence type="ECO:0000313" key="8">
    <source>
        <dbReference type="EMBL" id="MDI2030267.1"/>
    </source>
</evidence>
<feature type="transmembrane region" description="Helical" evidence="7">
    <location>
        <begin position="250"/>
        <end position="271"/>
    </location>
</feature>
<dbReference type="PANTHER" id="PTHR11706:SF33">
    <property type="entry name" value="NATURAL RESISTANCE-ASSOCIATED MACROPHAGE PROTEIN 2"/>
    <property type="match status" value="1"/>
</dbReference>
<feature type="transmembrane region" description="Helical" evidence="7">
    <location>
        <begin position="207"/>
        <end position="229"/>
    </location>
</feature>
<feature type="transmembrane region" description="Helical" evidence="7">
    <location>
        <begin position="66"/>
        <end position="88"/>
    </location>
</feature>
<keyword evidence="9" id="KW-1185">Reference proteome</keyword>
<feature type="transmembrane region" description="Helical" evidence="7">
    <location>
        <begin position="401"/>
        <end position="422"/>
    </location>
</feature>
<accession>A0ABT6PQJ6</accession>
<feature type="transmembrane region" description="Helical" evidence="7">
    <location>
        <begin position="300"/>
        <end position="325"/>
    </location>
</feature>
<evidence type="ECO:0000256" key="5">
    <source>
        <dbReference type="ARBA" id="ARBA00023136"/>
    </source>
</evidence>
<keyword evidence="5 7" id="KW-0472">Membrane</keyword>
<gene>
    <name evidence="8" type="ORF">QFW96_16680</name>
</gene>
<dbReference type="PANTHER" id="PTHR11706">
    <property type="entry name" value="SOLUTE CARRIER PROTEIN FAMILY 11 MEMBER"/>
    <property type="match status" value="1"/>
</dbReference>
<dbReference type="Pfam" id="PF01566">
    <property type="entry name" value="Nramp"/>
    <property type="match status" value="1"/>
</dbReference>
<feature type="transmembrane region" description="Helical" evidence="7">
    <location>
        <begin position="109"/>
        <end position="136"/>
    </location>
</feature>
<dbReference type="Proteomes" id="UP001237595">
    <property type="component" value="Unassembled WGS sequence"/>
</dbReference>
<feature type="transmembrane region" description="Helical" evidence="7">
    <location>
        <begin position="363"/>
        <end position="389"/>
    </location>
</feature>
<keyword evidence="3 7" id="KW-0812">Transmembrane</keyword>
<comment type="caution">
    <text evidence="8">The sequence shown here is derived from an EMBL/GenBank/DDBJ whole genome shotgun (WGS) entry which is preliminary data.</text>
</comment>
<evidence type="ECO:0000256" key="3">
    <source>
        <dbReference type="ARBA" id="ARBA00022692"/>
    </source>
</evidence>
<feature type="transmembrane region" description="Helical" evidence="7">
    <location>
        <begin position="142"/>
        <end position="161"/>
    </location>
</feature>
<evidence type="ECO:0000256" key="1">
    <source>
        <dbReference type="ARBA" id="ARBA00004141"/>
    </source>
</evidence>
<feature type="transmembrane region" description="Helical" evidence="7">
    <location>
        <begin position="28"/>
        <end position="46"/>
    </location>
</feature>